<dbReference type="AlphaFoldDB" id="A0A151IEL1"/>
<gene>
    <name evidence="1" type="ORF">ALC62_10023</name>
</gene>
<reference evidence="1 2" key="1">
    <citation type="submission" date="2016-03" db="EMBL/GenBank/DDBJ databases">
        <title>Cyphomyrmex costatus WGS genome.</title>
        <authorList>
            <person name="Nygaard S."/>
            <person name="Hu H."/>
            <person name="Boomsma J."/>
            <person name="Zhang G."/>
        </authorList>
    </citation>
    <scope>NUCLEOTIDE SEQUENCE [LARGE SCALE GENOMIC DNA]</scope>
    <source>
        <strain evidence="1">MS0001</strain>
        <tissue evidence="1">Whole body</tissue>
    </source>
</reference>
<keyword evidence="2" id="KW-1185">Reference proteome</keyword>
<feature type="non-terminal residue" evidence="1">
    <location>
        <position position="1"/>
    </location>
</feature>
<dbReference type="Proteomes" id="UP000078542">
    <property type="component" value="Unassembled WGS sequence"/>
</dbReference>
<organism evidence="1 2">
    <name type="scientific">Cyphomyrmex costatus</name>
    <dbReference type="NCBI Taxonomy" id="456900"/>
    <lineage>
        <taxon>Eukaryota</taxon>
        <taxon>Metazoa</taxon>
        <taxon>Ecdysozoa</taxon>
        <taxon>Arthropoda</taxon>
        <taxon>Hexapoda</taxon>
        <taxon>Insecta</taxon>
        <taxon>Pterygota</taxon>
        <taxon>Neoptera</taxon>
        <taxon>Endopterygota</taxon>
        <taxon>Hymenoptera</taxon>
        <taxon>Apocrita</taxon>
        <taxon>Aculeata</taxon>
        <taxon>Formicoidea</taxon>
        <taxon>Formicidae</taxon>
        <taxon>Myrmicinae</taxon>
        <taxon>Cyphomyrmex</taxon>
    </lineage>
</organism>
<evidence type="ECO:0000313" key="2">
    <source>
        <dbReference type="Proteomes" id="UP000078542"/>
    </source>
</evidence>
<dbReference type="EMBL" id="KQ977866">
    <property type="protein sequence ID" value="KYM99253.1"/>
    <property type="molecule type" value="Genomic_DNA"/>
</dbReference>
<sequence length="93" mass="10554">IKGEPLSENVYRGIFRWISDVDYSFGSGIGVRLRCRIRTVLICVVNDIEFLLKILLVDSVLLYEVCNDTVREQKTQRRRKNGTTYAVSPCGAG</sequence>
<evidence type="ECO:0000313" key="1">
    <source>
        <dbReference type="EMBL" id="KYM99253.1"/>
    </source>
</evidence>
<protein>
    <submittedName>
        <fullName evidence="1">Uncharacterized protein</fullName>
    </submittedName>
</protein>
<accession>A0A151IEL1</accession>
<proteinExistence type="predicted"/>
<name>A0A151IEL1_9HYME</name>